<gene>
    <name evidence="2" type="ORF">QVD17_39398</name>
</gene>
<name>A0AAD8JSA3_TARER</name>
<evidence type="ECO:0000313" key="3">
    <source>
        <dbReference type="Proteomes" id="UP001229421"/>
    </source>
</evidence>
<organism evidence="2 3">
    <name type="scientific">Tagetes erecta</name>
    <name type="common">African marigold</name>
    <dbReference type="NCBI Taxonomy" id="13708"/>
    <lineage>
        <taxon>Eukaryota</taxon>
        <taxon>Viridiplantae</taxon>
        <taxon>Streptophyta</taxon>
        <taxon>Embryophyta</taxon>
        <taxon>Tracheophyta</taxon>
        <taxon>Spermatophyta</taxon>
        <taxon>Magnoliopsida</taxon>
        <taxon>eudicotyledons</taxon>
        <taxon>Gunneridae</taxon>
        <taxon>Pentapetalae</taxon>
        <taxon>asterids</taxon>
        <taxon>campanulids</taxon>
        <taxon>Asterales</taxon>
        <taxon>Asteraceae</taxon>
        <taxon>Asteroideae</taxon>
        <taxon>Heliantheae alliance</taxon>
        <taxon>Tageteae</taxon>
        <taxon>Tagetes</taxon>
    </lineage>
</organism>
<feature type="coiled-coil region" evidence="1">
    <location>
        <begin position="41"/>
        <end position="75"/>
    </location>
</feature>
<evidence type="ECO:0000313" key="2">
    <source>
        <dbReference type="EMBL" id="KAK1407771.1"/>
    </source>
</evidence>
<dbReference type="Proteomes" id="UP001229421">
    <property type="component" value="Unassembled WGS sequence"/>
</dbReference>
<protein>
    <submittedName>
        <fullName evidence="2">Uncharacterized protein</fullName>
    </submittedName>
</protein>
<dbReference type="AlphaFoldDB" id="A0AAD8JSA3"/>
<keyword evidence="1" id="KW-0175">Coiled coil</keyword>
<proteinExistence type="predicted"/>
<comment type="caution">
    <text evidence="2">The sequence shown here is derived from an EMBL/GenBank/DDBJ whole genome shotgun (WGS) entry which is preliminary data.</text>
</comment>
<reference evidence="2" key="1">
    <citation type="journal article" date="2023" name="bioRxiv">
        <title>Improved chromosome-level genome assembly for marigold (Tagetes erecta).</title>
        <authorList>
            <person name="Jiang F."/>
            <person name="Yuan L."/>
            <person name="Wang S."/>
            <person name="Wang H."/>
            <person name="Xu D."/>
            <person name="Wang A."/>
            <person name="Fan W."/>
        </authorList>
    </citation>
    <scope>NUCLEOTIDE SEQUENCE</scope>
    <source>
        <strain evidence="2">WSJ</strain>
        <tissue evidence="2">Leaf</tissue>
    </source>
</reference>
<dbReference type="EMBL" id="JAUHHV010000011">
    <property type="protein sequence ID" value="KAK1407771.1"/>
    <property type="molecule type" value="Genomic_DNA"/>
</dbReference>
<sequence length="147" mass="16776">MIFGYMIENIQSSRKDKWLLYSRKVKASAAGLDEDVIRGLNTSLANELSIVKTKLMNLEKRERHYETEMEDLRKIVLDQHCLIKKLLSDLNEVKKETKVGTTETEAEINKMIIGPNTASPIGIRAFGSHLNPVHHKRTLFDKKSAPD</sequence>
<evidence type="ECO:0000256" key="1">
    <source>
        <dbReference type="SAM" id="Coils"/>
    </source>
</evidence>
<accession>A0AAD8JSA3</accession>
<keyword evidence="3" id="KW-1185">Reference proteome</keyword>